<evidence type="ECO:0000313" key="2">
    <source>
        <dbReference type="EMBL" id="SMX26842.1"/>
    </source>
</evidence>
<feature type="transmembrane region" description="Helical" evidence="1">
    <location>
        <begin position="7"/>
        <end position="26"/>
    </location>
</feature>
<feature type="transmembrane region" description="Helical" evidence="1">
    <location>
        <begin position="71"/>
        <end position="93"/>
    </location>
</feature>
<dbReference type="EMBL" id="FXXP01000001">
    <property type="protein sequence ID" value="SMX26842.1"/>
    <property type="molecule type" value="Genomic_DNA"/>
</dbReference>
<dbReference type="AlphaFoldDB" id="A0A238JA71"/>
<organism evidence="2 3">
    <name type="scientific">Pelagimonas phthalicica</name>
    <dbReference type="NCBI Taxonomy" id="1037362"/>
    <lineage>
        <taxon>Bacteria</taxon>
        <taxon>Pseudomonadati</taxon>
        <taxon>Pseudomonadota</taxon>
        <taxon>Alphaproteobacteria</taxon>
        <taxon>Rhodobacterales</taxon>
        <taxon>Roseobacteraceae</taxon>
        <taxon>Pelagimonas</taxon>
    </lineage>
</organism>
<dbReference type="NCBIfam" id="NF038216">
    <property type="entry name" value="ABZJ_00895_fam"/>
    <property type="match status" value="1"/>
</dbReference>
<accession>A0A238JA71</accession>
<keyword evidence="1" id="KW-0812">Transmembrane</keyword>
<feature type="transmembrane region" description="Helical" evidence="1">
    <location>
        <begin position="99"/>
        <end position="122"/>
    </location>
</feature>
<feature type="transmembrane region" description="Helical" evidence="1">
    <location>
        <begin position="32"/>
        <end position="50"/>
    </location>
</feature>
<gene>
    <name evidence="2" type="ORF">TRP8649_00940</name>
</gene>
<evidence type="ECO:0000313" key="3">
    <source>
        <dbReference type="Proteomes" id="UP000225972"/>
    </source>
</evidence>
<dbReference type="RefSeq" id="WP_133840699.1">
    <property type="nucleotide sequence ID" value="NZ_FXXP01000001.1"/>
</dbReference>
<evidence type="ECO:0000256" key="1">
    <source>
        <dbReference type="SAM" id="Phobius"/>
    </source>
</evidence>
<name>A0A238JA71_9RHOB</name>
<keyword evidence="3" id="KW-1185">Reference proteome</keyword>
<sequence length="144" mass="15357">MTIKLGRYAVTYVLCVLALMALAVILDIAAGIELPSGLSTVLPVLVAALLEGQRHARLTGEEISKSDAWKFARQTTLLVVGINLLFIAIFVLVVPDFLAVFAIIGPVGALILATILLVIVLLTNRFFVSKGASGELKSRNKQQG</sequence>
<dbReference type="OrthoDB" id="7877149at2"/>
<reference evidence="3" key="1">
    <citation type="submission" date="2017-05" db="EMBL/GenBank/DDBJ databases">
        <authorList>
            <person name="Rodrigo-Torres L."/>
            <person name="Arahal R. D."/>
            <person name="Lucena T."/>
        </authorList>
    </citation>
    <scope>NUCLEOTIDE SEQUENCE [LARGE SCALE GENOMIC DNA]</scope>
    <source>
        <strain evidence="3">CECT 8649</strain>
    </source>
</reference>
<dbReference type="InterPro" id="IPR047730">
    <property type="entry name" value="ABZJ_00895-like"/>
</dbReference>
<keyword evidence="1" id="KW-1133">Transmembrane helix</keyword>
<proteinExistence type="predicted"/>
<protein>
    <submittedName>
        <fullName evidence="2">Uncharacterized protein</fullName>
    </submittedName>
</protein>
<dbReference type="Proteomes" id="UP000225972">
    <property type="component" value="Unassembled WGS sequence"/>
</dbReference>
<keyword evidence="1" id="KW-0472">Membrane</keyword>